<protein>
    <recommendedName>
        <fullName evidence="2">Response regulatory domain-containing protein</fullName>
    </recommendedName>
</protein>
<dbReference type="OrthoDB" id="9797341at2"/>
<evidence type="ECO:0000313" key="3">
    <source>
        <dbReference type="EMBL" id="PQJ76753.1"/>
    </source>
</evidence>
<feature type="domain" description="Response regulatory" evidence="2">
    <location>
        <begin position="6"/>
        <end position="134"/>
    </location>
</feature>
<evidence type="ECO:0000256" key="1">
    <source>
        <dbReference type="PROSITE-ProRule" id="PRU00169"/>
    </source>
</evidence>
<dbReference type="GO" id="GO:0000160">
    <property type="term" value="P:phosphorelay signal transduction system"/>
    <property type="evidence" value="ECO:0007669"/>
    <property type="project" value="InterPro"/>
</dbReference>
<keyword evidence="4" id="KW-1185">Reference proteome</keyword>
<dbReference type="Proteomes" id="UP000239068">
    <property type="component" value="Unassembled WGS sequence"/>
</dbReference>
<dbReference type="AlphaFoldDB" id="A0A2S7WGK8"/>
<dbReference type="PROSITE" id="PS50110">
    <property type="entry name" value="RESPONSE_REGULATORY"/>
    <property type="match status" value="1"/>
</dbReference>
<name>A0A2S7WGK8_9FLAO</name>
<dbReference type="EMBL" id="MSCM01000002">
    <property type="protein sequence ID" value="PQJ76753.1"/>
    <property type="molecule type" value="Genomic_DNA"/>
</dbReference>
<dbReference type="InterPro" id="IPR011006">
    <property type="entry name" value="CheY-like_superfamily"/>
</dbReference>
<proteinExistence type="predicted"/>
<reference evidence="3 4" key="1">
    <citation type="submission" date="2016-12" db="EMBL/GenBank/DDBJ databases">
        <title>Trade-off between light-utilization and light-protection in marine flavobacteria.</title>
        <authorList>
            <person name="Kumagai Y."/>
            <person name="Yoshizawa S."/>
            <person name="Kogure K."/>
            <person name="Iwasaki W."/>
        </authorList>
    </citation>
    <scope>NUCLEOTIDE SEQUENCE [LARGE SCALE GENOMIC DNA]</scope>
    <source>
        <strain evidence="3 4">ATCC 43844</strain>
    </source>
</reference>
<dbReference type="RefSeq" id="WP_105022069.1">
    <property type="nucleotide sequence ID" value="NZ_MSCM01000002.1"/>
</dbReference>
<accession>A0A2S7WGK8</accession>
<sequence length="225" mass="25571">MKKIIKILLVDDHFLVLRGLIALLEEITDFSFDIHSKSNCDEAYQAIIFGEAATPFDILFTDLSFTESCGEINSGEELMNRAKKIAPNLKIGVITMHTETNRVFNVILNQKLLAYILKVDCTKNELTFAIQKMLENENYYTHSIHQKLLLRKIVEISMDDISVQILKELPRHARLSNLVGHIKNESGHILKIRSIENKLTDLRTALNAVNNTDLVLKAKELGIVD</sequence>
<dbReference type="Gene3D" id="3.40.50.2300">
    <property type="match status" value="1"/>
</dbReference>
<comment type="caution">
    <text evidence="3">The sequence shown here is derived from an EMBL/GenBank/DDBJ whole genome shotgun (WGS) entry which is preliminary data.</text>
</comment>
<feature type="modified residue" description="4-aspartylphosphate" evidence="1">
    <location>
        <position position="62"/>
    </location>
</feature>
<dbReference type="SUPFAM" id="SSF52172">
    <property type="entry name" value="CheY-like"/>
    <property type="match status" value="1"/>
</dbReference>
<dbReference type="InterPro" id="IPR001789">
    <property type="entry name" value="Sig_transdc_resp-reg_receiver"/>
</dbReference>
<organism evidence="3 4">
    <name type="scientific">Polaribacter glomeratus</name>
    <dbReference type="NCBI Taxonomy" id="102"/>
    <lineage>
        <taxon>Bacteria</taxon>
        <taxon>Pseudomonadati</taxon>
        <taxon>Bacteroidota</taxon>
        <taxon>Flavobacteriia</taxon>
        <taxon>Flavobacteriales</taxon>
        <taxon>Flavobacteriaceae</taxon>
    </lineage>
</organism>
<evidence type="ECO:0000313" key="4">
    <source>
        <dbReference type="Proteomes" id="UP000239068"/>
    </source>
</evidence>
<evidence type="ECO:0000259" key="2">
    <source>
        <dbReference type="PROSITE" id="PS50110"/>
    </source>
</evidence>
<keyword evidence="1" id="KW-0597">Phosphoprotein</keyword>
<gene>
    <name evidence="3" type="ORF">BTO16_12805</name>
</gene>